<protein>
    <submittedName>
        <fullName evidence="2">Uncharacterized protein</fullName>
    </submittedName>
</protein>
<name>A0A8I6Z2E2_HORVV</name>
<proteinExistence type="predicted"/>
<evidence type="ECO:0000256" key="1">
    <source>
        <dbReference type="SAM" id="MobiDB-lite"/>
    </source>
</evidence>
<feature type="region of interest" description="Disordered" evidence="1">
    <location>
        <begin position="1"/>
        <end position="47"/>
    </location>
</feature>
<feature type="compositionally biased region" description="Basic and acidic residues" evidence="1">
    <location>
        <begin position="1"/>
        <end position="11"/>
    </location>
</feature>
<dbReference type="PANTHER" id="PTHR34835">
    <property type="entry name" value="OS07G0283600 PROTEIN-RELATED"/>
    <property type="match status" value="1"/>
</dbReference>
<dbReference type="PANTHER" id="PTHR34835:SF11">
    <property type="entry name" value="AMINOTRANSFERASE-LIKE PLANT MOBILE DOMAIN-CONTAINING PROTEIN"/>
    <property type="match status" value="1"/>
</dbReference>
<evidence type="ECO:0000313" key="2">
    <source>
        <dbReference type="EnsemblPlants" id="HORVU.MOREX.r3.6HG0601200.1"/>
    </source>
</evidence>
<dbReference type="Gramene" id="HORVU.MOREX.r2.6HG0498370.1">
    <property type="protein sequence ID" value="HORVU.MOREX.r2.6HG0498370.1"/>
    <property type="gene ID" value="HORVU.MOREX.r2.6HG0498370"/>
</dbReference>
<reference evidence="2" key="3">
    <citation type="submission" date="2022-01" db="UniProtKB">
        <authorList>
            <consortium name="EnsemblPlants"/>
        </authorList>
    </citation>
    <scope>IDENTIFICATION</scope>
    <source>
        <strain evidence="2">subsp. vulgare</strain>
    </source>
</reference>
<organism evidence="2 3">
    <name type="scientific">Hordeum vulgare subsp. vulgare</name>
    <name type="common">Domesticated barley</name>
    <dbReference type="NCBI Taxonomy" id="112509"/>
    <lineage>
        <taxon>Eukaryota</taxon>
        <taxon>Viridiplantae</taxon>
        <taxon>Streptophyta</taxon>
        <taxon>Embryophyta</taxon>
        <taxon>Tracheophyta</taxon>
        <taxon>Spermatophyta</taxon>
        <taxon>Magnoliopsida</taxon>
        <taxon>Liliopsida</taxon>
        <taxon>Poales</taxon>
        <taxon>Poaceae</taxon>
        <taxon>BOP clade</taxon>
        <taxon>Pooideae</taxon>
        <taxon>Triticodae</taxon>
        <taxon>Triticeae</taxon>
        <taxon>Hordeinae</taxon>
        <taxon>Hordeum</taxon>
    </lineage>
</organism>
<keyword evidence="3" id="KW-1185">Reference proteome</keyword>
<reference evidence="2" key="2">
    <citation type="submission" date="2020-10" db="EMBL/GenBank/DDBJ databases">
        <authorList>
            <person name="Scholz U."/>
            <person name="Mascher M."/>
            <person name="Fiebig A."/>
        </authorList>
    </citation>
    <scope>NUCLEOTIDE SEQUENCE [LARGE SCALE GENOMIC DNA]</scope>
    <source>
        <strain evidence="2">cv. Morex</strain>
    </source>
</reference>
<sequence length="285" mass="31938">MEDVPNQHDGDGPVQTNVMDGINAGGLQSRRHPRKKQVQEGRNKASPARLVKLNKTLDQMQRDLIENEYFMGGILKIEATTMPADLSRWVLQRYNLESECIEVPGRGEIPITADSVQQTLGLRNSGEEVFYGWDAEAISFINNKYGFESGSAPEITTFCKMIEDMNGRADDDFMRAWLIVVVSTFICPSTSLHVSPRCYPIVADLDKVLYVDSLVVDIQVPDCPVRAEAWDSKRIVKVAKSDKKPEGGYGKLRLKQRFTNNKAGGLFVGYEQTQKFVSSKLPPTF</sequence>
<evidence type="ECO:0000313" key="3">
    <source>
        <dbReference type="Proteomes" id="UP000011116"/>
    </source>
</evidence>
<dbReference type="Proteomes" id="UP000011116">
    <property type="component" value="Chromosome 6H"/>
</dbReference>
<accession>A0A8I6Z2E2</accession>
<dbReference type="AlphaFoldDB" id="A0A8I6Z2E2"/>
<dbReference type="Gramene" id="HORVU.MOREX.r3.6HG0601200.1">
    <property type="protein sequence ID" value="HORVU.MOREX.r3.6HG0601200.1"/>
    <property type="gene ID" value="HORVU.MOREX.r3.6HG0601200"/>
</dbReference>
<dbReference type="EnsemblPlants" id="HORVU.MOREX.r3.6HG0601200.1">
    <property type="protein sequence ID" value="HORVU.MOREX.r3.6HG0601200.1"/>
    <property type="gene ID" value="HORVU.MOREX.r3.6HG0601200"/>
</dbReference>
<reference evidence="3" key="1">
    <citation type="journal article" date="2012" name="Nature">
        <title>A physical, genetic and functional sequence assembly of the barley genome.</title>
        <authorList>
            <consortium name="The International Barley Genome Sequencing Consortium"/>
            <person name="Mayer K.F."/>
            <person name="Waugh R."/>
            <person name="Brown J.W."/>
            <person name="Schulman A."/>
            <person name="Langridge P."/>
            <person name="Platzer M."/>
            <person name="Fincher G.B."/>
            <person name="Muehlbauer G.J."/>
            <person name="Sato K."/>
            <person name="Close T.J."/>
            <person name="Wise R.P."/>
            <person name="Stein N."/>
        </authorList>
    </citation>
    <scope>NUCLEOTIDE SEQUENCE [LARGE SCALE GENOMIC DNA]</scope>
    <source>
        <strain evidence="3">cv. Morex</strain>
    </source>
</reference>